<keyword evidence="2" id="KW-0472">Membrane</keyword>
<gene>
    <name evidence="3" type="ORF">C7449_10572</name>
</gene>
<dbReference type="OrthoDB" id="7917233at2"/>
<organism evidence="3 4">
    <name type="scientific">Mycoplana dimorpha</name>
    <dbReference type="NCBI Taxonomy" id="28320"/>
    <lineage>
        <taxon>Bacteria</taxon>
        <taxon>Pseudomonadati</taxon>
        <taxon>Pseudomonadota</taxon>
        <taxon>Alphaproteobacteria</taxon>
        <taxon>Hyphomicrobiales</taxon>
        <taxon>Rhizobiaceae</taxon>
        <taxon>Mycoplana</taxon>
    </lineage>
</organism>
<sequence>MSNSTDGREPRRQPQEPPVELSATQARQGSFGRPVALVLGGALLLALIGWGAVEYWAEAQDDAAEATRSEPAVHNSQPKTQPNTQPSNGSTAETAPSSEQKAGKAPTEHDPTYQTGTGGQSPVTTPNGTQR</sequence>
<name>A0A2T5B5E9_MYCDI</name>
<feature type="region of interest" description="Disordered" evidence="1">
    <location>
        <begin position="1"/>
        <end position="29"/>
    </location>
</feature>
<evidence type="ECO:0000256" key="2">
    <source>
        <dbReference type="SAM" id="Phobius"/>
    </source>
</evidence>
<accession>A0A2T5B5E9</accession>
<feature type="compositionally biased region" description="Polar residues" evidence="1">
    <location>
        <begin position="112"/>
        <end position="131"/>
    </location>
</feature>
<feature type="transmembrane region" description="Helical" evidence="2">
    <location>
        <begin position="35"/>
        <end position="57"/>
    </location>
</feature>
<feature type="compositionally biased region" description="Polar residues" evidence="1">
    <location>
        <begin position="74"/>
        <end position="100"/>
    </location>
</feature>
<evidence type="ECO:0000313" key="3">
    <source>
        <dbReference type="EMBL" id="PTM94173.1"/>
    </source>
</evidence>
<keyword evidence="2" id="KW-1133">Transmembrane helix</keyword>
<evidence type="ECO:0000313" key="4">
    <source>
        <dbReference type="Proteomes" id="UP000241247"/>
    </source>
</evidence>
<dbReference type="RefSeq" id="WP_108003292.1">
    <property type="nucleotide sequence ID" value="NZ_JBHEEX010000003.1"/>
</dbReference>
<comment type="caution">
    <text evidence="3">The sequence shown here is derived from an EMBL/GenBank/DDBJ whole genome shotgun (WGS) entry which is preliminary data.</text>
</comment>
<keyword evidence="2" id="KW-0812">Transmembrane</keyword>
<feature type="compositionally biased region" description="Basic and acidic residues" evidence="1">
    <location>
        <begin position="1"/>
        <end position="14"/>
    </location>
</feature>
<proteinExistence type="predicted"/>
<evidence type="ECO:0000256" key="1">
    <source>
        <dbReference type="SAM" id="MobiDB-lite"/>
    </source>
</evidence>
<dbReference type="AlphaFoldDB" id="A0A2T5B5E9"/>
<protein>
    <submittedName>
        <fullName evidence="3">Uncharacterized protein</fullName>
    </submittedName>
</protein>
<reference evidence="3 4" key="1">
    <citation type="submission" date="2018-04" db="EMBL/GenBank/DDBJ databases">
        <title>Genomic Encyclopedia of Type Strains, Phase IV (KMG-IV): sequencing the most valuable type-strain genomes for metagenomic binning, comparative biology and taxonomic classification.</title>
        <authorList>
            <person name="Goeker M."/>
        </authorList>
    </citation>
    <scope>NUCLEOTIDE SEQUENCE [LARGE SCALE GENOMIC DNA]</scope>
    <source>
        <strain evidence="3 4">DSM 7138</strain>
    </source>
</reference>
<feature type="region of interest" description="Disordered" evidence="1">
    <location>
        <begin position="61"/>
        <end position="131"/>
    </location>
</feature>
<dbReference type="EMBL" id="PZZZ01000005">
    <property type="protein sequence ID" value="PTM94173.1"/>
    <property type="molecule type" value="Genomic_DNA"/>
</dbReference>
<dbReference type="Proteomes" id="UP000241247">
    <property type="component" value="Unassembled WGS sequence"/>
</dbReference>
<keyword evidence="4" id="KW-1185">Reference proteome</keyword>